<reference evidence="3" key="1">
    <citation type="submission" date="2011-03" db="EMBL/GenBank/DDBJ databases">
        <title>Draft genome sequence of Brevundimonas diminuta.</title>
        <authorList>
            <person name="Brown P.J.B."/>
            <person name="Buechlein A."/>
            <person name="Hemmerich C."/>
            <person name="Brun Y.V."/>
        </authorList>
    </citation>
    <scope>NUCLEOTIDE SEQUENCE [LARGE SCALE GENOMIC DNA]</scope>
    <source>
        <strain evidence="3">C19</strain>
    </source>
</reference>
<keyword evidence="3" id="KW-1185">Reference proteome</keyword>
<dbReference type="Proteomes" id="UP000006512">
    <property type="component" value="Unassembled WGS sequence"/>
</dbReference>
<feature type="domain" description="DUF4031" evidence="1">
    <location>
        <begin position="3"/>
        <end position="80"/>
    </location>
</feature>
<dbReference type="InterPro" id="IPR025109">
    <property type="entry name" value="DUF4031"/>
</dbReference>
<evidence type="ECO:0000313" key="3">
    <source>
        <dbReference type="Proteomes" id="UP000006512"/>
    </source>
</evidence>
<evidence type="ECO:0000313" key="2">
    <source>
        <dbReference type="EMBL" id="EGF91238.1"/>
    </source>
</evidence>
<dbReference type="EMBL" id="GL883078">
    <property type="protein sequence ID" value="EGF91238.1"/>
    <property type="molecule type" value="Genomic_DNA"/>
</dbReference>
<dbReference type="AlphaFoldDB" id="F4QPI0"/>
<dbReference type="OrthoDB" id="9808993at2"/>
<protein>
    <submittedName>
        <fullName evidence="2">Bcep22gp48</fullName>
    </submittedName>
</protein>
<dbReference type="STRING" id="715226.ABI_26530"/>
<organism evidence="2 3">
    <name type="scientific">Asticcacaulis biprosthecium C19</name>
    <dbReference type="NCBI Taxonomy" id="715226"/>
    <lineage>
        <taxon>Bacteria</taxon>
        <taxon>Pseudomonadati</taxon>
        <taxon>Pseudomonadota</taxon>
        <taxon>Alphaproteobacteria</taxon>
        <taxon>Caulobacterales</taxon>
        <taxon>Caulobacteraceae</taxon>
        <taxon>Asticcacaulis</taxon>
    </lineage>
</organism>
<gene>
    <name evidence="2" type="ORF">ABI_26530</name>
</gene>
<dbReference type="RefSeq" id="WP_006273434.1">
    <property type="nucleotide sequence ID" value="NZ_GL883078.1"/>
</dbReference>
<dbReference type="HOGENOM" id="CLU_165258_0_0_5"/>
<accession>F4QPI0</accession>
<sequence>MTVFVDDMYRYRIGAFRGMHMSHMIADTDAELHRFAMRIGMRREHYQGDHYDVPESMRDRAIAAGAIAITYKQAGAMRRRKVVEGTCGSPEDARAWYRAWLRSSG</sequence>
<name>F4QPI0_9CAUL</name>
<evidence type="ECO:0000259" key="1">
    <source>
        <dbReference type="Pfam" id="PF13223"/>
    </source>
</evidence>
<dbReference type="eggNOG" id="ENOG50330I8">
    <property type="taxonomic scope" value="Bacteria"/>
</dbReference>
<proteinExistence type="predicted"/>
<dbReference type="Pfam" id="PF13223">
    <property type="entry name" value="DUF4031"/>
    <property type="match status" value="1"/>
</dbReference>